<sequence>MSMELAWKGALALVGCIAAAYIGQAVVGGGASGWIATGVILVATCGPLLKALYDRRKVRCSCPHTK</sequence>
<protein>
    <submittedName>
        <fullName evidence="2">Uncharacterized protein</fullName>
    </submittedName>
</protein>
<feature type="transmembrane region" description="Helical" evidence="1">
    <location>
        <begin position="35"/>
        <end position="53"/>
    </location>
</feature>
<name>A0A0F5QN39_9HYPH</name>
<accession>A0A0F5QN39</accession>
<keyword evidence="1" id="KW-1133">Transmembrane helix</keyword>
<keyword evidence="1" id="KW-0472">Membrane</keyword>
<comment type="caution">
    <text evidence="2">The sequence shown here is derived from an EMBL/GenBank/DDBJ whole genome shotgun (WGS) entry which is preliminary data.</text>
</comment>
<evidence type="ECO:0000313" key="2">
    <source>
        <dbReference type="EMBL" id="KKC41474.1"/>
    </source>
</evidence>
<organism evidence="2 3">
    <name type="scientific">Devosia epidermidihirudinis</name>
    <dbReference type="NCBI Taxonomy" id="1293439"/>
    <lineage>
        <taxon>Bacteria</taxon>
        <taxon>Pseudomonadati</taxon>
        <taxon>Pseudomonadota</taxon>
        <taxon>Alphaproteobacteria</taxon>
        <taxon>Hyphomicrobiales</taxon>
        <taxon>Devosiaceae</taxon>
        <taxon>Devosia</taxon>
    </lineage>
</organism>
<reference evidence="2 3" key="1">
    <citation type="submission" date="2015-03" db="EMBL/GenBank/DDBJ databases">
        <authorList>
            <person name="Lepp D."/>
            <person name="Hassan Y.I."/>
            <person name="Li X.-Z."/>
            <person name="Zhou T."/>
        </authorList>
    </citation>
    <scope>NUCLEOTIDE SEQUENCE [LARGE SCALE GENOMIC DNA]</scope>
    <source>
        <strain evidence="2 3">E84</strain>
    </source>
</reference>
<dbReference type="OrthoDB" id="9933606at2"/>
<dbReference type="PATRIC" id="fig|1293439.3.peg.116"/>
<dbReference type="EMBL" id="LANJ01000001">
    <property type="protein sequence ID" value="KKC41474.1"/>
    <property type="molecule type" value="Genomic_DNA"/>
</dbReference>
<keyword evidence="3" id="KW-1185">Reference proteome</keyword>
<dbReference type="Proteomes" id="UP000033411">
    <property type="component" value="Unassembled WGS sequence"/>
</dbReference>
<proteinExistence type="predicted"/>
<evidence type="ECO:0000313" key="3">
    <source>
        <dbReference type="Proteomes" id="UP000033411"/>
    </source>
</evidence>
<keyword evidence="1" id="KW-0812">Transmembrane</keyword>
<dbReference type="RefSeq" id="WP_046137759.1">
    <property type="nucleotide sequence ID" value="NZ_LANJ01000001.1"/>
</dbReference>
<gene>
    <name evidence="2" type="ORF">WH87_00550</name>
</gene>
<evidence type="ECO:0000256" key="1">
    <source>
        <dbReference type="SAM" id="Phobius"/>
    </source>
</evidence>
<dbReference type="AlphaFoldDB" id="A0A0F5QN39"/>